<comment type="similarity">
    <text evidence="1 10">Belongs to the SHE9 family.</text>
</comment>
<protein>
    <recommendedName>
        <fullName evidence="10">Sensitive to high expression protein 9, mitochondrial</fullName>
    </recommendedName>
</protein>
<feature type="region of interest" description="Disordered" evidence="12">
    <location>
        <begin position="283"/>
        <end position="325"/>
    </location>
</feature>
<gene>
    <name evidence="13" type="ORF">MKZ38_009342</name>
</gene>
<evidence type="ECO:0000256" key="8">
    <source>
        <dbReference type="ARBA" id="ARBA00023136"/>
    </source>
</evidence>
<evidence type="ECO:0000256" key="2">
    <source>
        <dbReference type="ARBA" id="ARBA00022692"/>
    </source>
</evidence>
<evidence type="ECO:0000313" key="14">
    <source>
        <dbReference type="Proteomes" id="UP001201980"/>
    </source>
</evidence>
<organism evidence="13 14">
    <name type="scientific">Zalerion maritima</name>
    <dbReference type="NCBI Taxonomy" id="339359"/>
    <lineage>
        <taxon>Eukaryota</taxon>
        <taxon>Fungi</taxon>
        <taxon>Dikarya</taxon>
        <taxon>Ascomycota</taxon>
        <taxon>Pezizomycotina</taxon>
        <taxon>Sordariomycetes</taxon>
        <taxon>Lulworthiomycetidae</taxon>
        <taxon>Lulworthiales</taxon>
        <taxon>Lulworthiaceae</taxon>
        <taxon>Zalerion</taxon>
    </lineage>
</organism>
<evidence type="ECO:0000256" key="9">
    <source>
        <dbReference type="ARBA" id="ARBA00024807"/>
    </source>
</evidence>
<dbReference type="GO" id="GO:0007007">
    <property type="term" value="P:inner mitochondrial membrane organization"/>
    <property type="evidence" value="ECO:0007669"/>
    <property type="project" value="TreeGrafter"/>
</dbReference>
<dbReference type="Pfam" id="PF05546">
    <property type="entry name" value="She9_MDM33"/>
    <property type="match status" value="1"/>
</dbReference>
<comment type="subcellular location">
    <subcellularLocation>
        <location evidence="10">Mitochondrion inner membrane</location>
        <topology evidence="10">Multi-pass membrane protein</topology>
    </subcellularLocation>
</comment>
<evidence type="ECO:0000256" key="4">
    <source>
        <dbReference type="ARBA" id="ARBA00022946"/>
    </source>
</evidence>
<feature type="transmembrane region" description="Helical" evidence="10">
    <location>
        <begin position="202"/>
        <end position="222"/>
    </location>
</feature>
<feature type="coiled-coil region" evidence="11">
    <location>
        <begin position="83"/>
        <end position="110"/>
    </location>
</feature>
<feature type="transmembrane region" description="Helical" evidence="10">
    <location>
        <begin position="365"/>
        <end position="389"/>
    </location>
</feature>
<dbReference type="GO" id="GO:0005743">
    <property type="term" value="C:mitochondrial inner membrane"/>
    <property type="evidence" value="ECO:0007669"/>
    <property type="project" value="UniProtKB-SubCell"/>
</dbReference>
<keyword evidence="7 10" id="KW-0496">Mitochondrion</keyword>
<dbReference type="InterPro" id="IPR008839">
    <property type="entry name" value="MDM33_fungi"/>
</dbReference>
<feature type="region of interest" description="Disordered" evidence="12">
    <location>
        <begin position="1"/>
        <end position="44"/>
    </location>
</feature>
<reference evidence="13" key="1">
    <citation type="submission" date="2022-07" db="EMBL/GenBank/DDBJ databases">
        <title>Draft genome sequence of Zalerion maritima ATCC 34329, a (micro)plastics degrading marine fungus.</title>
        <authorList>
            <person name="Paco A."/>
            <person name="Goncalves M.F.M."/>
            <person name="Rocha-Santos T.A.P."/>
            <person name="Alves A."/>
        </authorList>
    </citation>
    <scope>NUCLEOTIDE SEQUENCE</scope>
    <source>
        <strain evidence="13">ATCC 34329</strain>
    </source>
</reference>
<evidence type="ECO:0000256" key="1">
    <source>
        <dbReference type="ARBA" id="ARBA00007472"/>
    </source>
</evidence>
<dbReference type="AlphaFoldDB" id="A0AAD5RUV6"/>
<name>A0AAD5RUV6_9PEZI</name>
<accession>A0AAD5RUV6</accession>
<proteinExistence type="inferred from homology"/>
<evidence type="ECO:0000256" key="12">
    <source>
        <dbReference type="SAM" id="MobiDB-lite"/>
    </source>
</evidence>
<feature type="compositionally biased region" description="Low complexity" evidence="12">
    <location>
        <begin position="305"/>
        <end position="317"/>
    </location>
</feature>
<keyword evidence="4 10" id="KW-0809">Transit peptide</keyword>
<evidence type="ECO:0000256" key="6">
    <source>
        <dbReference type="ARBA" id="ARBA00023054"/>
    </source>
</evidence>
<evidence type="ECO:0000256" key="11">
    <source>
        <dbReference type="SAM" id="Coils"/>
    </source>
</evidence>
<keyword evidence="2 10" id="KW-0812">Transmembrane</keyword>
<evidence type="ECO:0000256" key="3">
    <source>
        <dbReference type="ARBA" id="ARBA00022792"/>
    </source>
</evidence>
<evidence type="ECO:0000313" key="13">
    <source>
        <dbReference type="EMBL" id="KAJ2903776.1"/>
    </source>
</evidence>
<evidence type="ECO:0000256" key="5">
    <source>
        <dbReference type="ARBA" id="ARBA00022989"/>
    </source>
</evidence>
<comment type="caution">
    <text evidence="13">The sequence shown here is derived from an EMBL/GenBank/DDBJ whole genome shotgun (WGS) entry which is preliminary data.</text>
</comment>
<comment type="subunit">
    <text evidence="10">Homooligomer.</text>
</comment>
<keyword evidence="5 10" id="KW-1133">Transmembrane helix</keyword>
<keyword evidence="6 11" id="KW-0175">Coiled coil</keyword>
<evidence type="ECO:0000256" key="7">
    <source>
        <dbReference type="ARBA" id="ARBA00023128"/>
    </source>
</evidence>
<dbReference type="PANTHER" id="PTHR31961">
    <property type="entry name" value="SENSITIVE TO HIGH EXPRESSION PROTEIN 9, MITOCHONDRIAL"/>
    <property type="match status" value="1"/>
</dbReference>
<dbReference type="Proteomes" id="UP001201980">
    <property type="component" value="Unassembled WGS sequence"/>
</dbReference>
<evidence type="ECO:0000256" key="10">
    <source>
        <dbReference type="RuleBase" id="RU364128"/>
    </source>
</evidence>
<keyword evidence="3 10" id="KW-0999">Mitochondrion inner membrane</keyword>
<dbReference type="PANTHER" id="PTHR31961:SF3">
    <property type="entry name" value="SENSITIVE TO HIGH EXPRESSION PROTEIN 9, MITOCHONDRIAL"/>
    <property type="match status" value="1"/>
</dbReference>
<keyword evidence="14" id="KW-1185">Reference proteome</keyword>
<keyword evidence="8 10" id="KW-0472">Membrane</keyword>
<comment type="function">
    <text evidence="9">Required for the maintenance of the structure of the mitochondrial inner membrane. Involved in mitochondrial morphology. Causes growth arrest when highly overexpressed.</text>
</comment>
<sequence length="395" mass="44058">MPTLKEVTAPSPESTSKPEEHRSSDPSVPNPPKNADDELPSLSESRRDRISAAIQTFMDNSQRVATETSSWASSATGTSYRAIERLKKQNADLETELAKSRDNLTVCRKEYQSIVSRRLQTQREVNTLLARKDGWTPQDLERFTSLYRDDHTLDASVNAASQALATAERETEQLRERLITGILGRYHEEQIWSDRIRRLSTWGTWGLMGVNVLLFFVFQFGAEPWRRRRLVHGFEEKVAEGVKKVLDEERERARAAGAAKTIPIAADVLVVDEKEGQAEAAAAEAVEEKDAVTEAPGVQVEDETATTPPTFPAPTATSLPEDTEPETWTQAWNRRKSFLLAPDRWKPALLDLASDRVVWLHMRDVSILVVEGIAAGAVMAGTLMIWVVGTGVARK</sequence>
<dbReference type="EMBL" id="JAKWBI020000071">
    <property type="protein sequence ID" value="KAJ2903776.1"/>
    <property type="molecule type" value="Genomic_DNA"/>
</dbReference>